<comment type="function">
    <text evidence="8">Probably functions as a manganese efflux pump.</text>
</comment>
<evidence type="ECO:0000256" key="1">
    <source>
        <dbReference type="ARBA" id="ARBA00022448"/>
    </source>
</evidence>
<evidence type="ECO:0000256" key="2">
    <source>
        <dbReference type="ARBA" id="ARBA00022475"/>
    </source>
</evidence>
<organism evidence="9 10">
    <name type="scientific">Caproicibacterium argilliputei</name>
    <dbReference type="NCBI Taxonomy" id="3030016"/>
    <lineage>
        <taxon>Bacteria</taxon>
        <taxon>Bacillati</taxon>
        <taxon>Bacillota</taxon>
        <taxon>Clostridia</taxon>
        <taxon>Eubacteriales</taxon>
        <taxon>Oscillospiraceae</taxon>
        <taxon>Caproicibacterium</taxon>
    </lineage>
</organism>
<evidence type="ECO:0000256" key="8">
    <source>
        <dbReference type="HAMAP-Rule" id="MF_01521"/>
    </source>
</evidence>
<keyword evidence="6 8" id="KW-0472">Membrane</keyword>
<evidence type="ECO:0000313" key="10">
    <source>
        <dbReference type="Proteomes" id="UP001300604"/>
    </source>
</evidence>
<name>A0AA97H237_9FIRM</name>
<dbReference type="HAMAP" id="MF_01521">
    <property type="entry name" value="MntP_pump"/>
    <property type="match status" value="1"/>
</dbReference>
<dbReference type="InterPro" id="IPR022929">
    <property type="entry name" value="Put_MntP"/>
</dbReference>
<feature type="transmembrane region" description="Helical" evidence="8">
    <location>
        <begin position="35"/>
        <end position="56"/>
    </location>
</feature>
<dbReference type="EMBL" id="CP135996">
    <property type="protein sequence ID" value="WOC33181.1"/>
    <property type="molecule type" value="Genomic_DNA"/>
</dbReference>
<dbReference type="GO" id="GO:0005384">
    <property type="term" value="F:manganese ion transmembrane transporter activity"/>
    <property type="evidence" value="ECO:0007669"/>
    <property type="project" value="UniProtKB-UniRule"/>
</dbReference>
<evidence type="ECO:0000256" key="7">
    <source>
        <dbReference type="ARBA" id="ARBA00023211"/>
    </source>
</evidence>
<keyword evidence="10" id="KW-1185">Reference proteome</keyword>
<comment type="similarity">
    <text evidence="8">Belongs to the MntP (TC 9.B.29) family.</text>
</comment>
<dbReference type="GO" id="GO:0005886">
    <property type="term" value="C:plasma membrane"/>
    <property type="evidence" value="ECO:0007669"/>
    <property type="project" value="UniProtKB-SubCell"/>
</dbReference>
<feature type="transmembrane region" description="Helical" evidence="8">
    <location>
        <begin position="68"/>
        <end position="86"/>
    </location>
</feature>
<gene>
    <name evidence="8" type="primary">mntP</name>
    <name evidence="9" type="ORF">PXC00_04715</name>
</gene>
<evidence type="ECO:0000256" key="5">
    <source>
        <dbReference type="ARBA" id="ARBA00023065"/>
    </source>
</evidence>
<comment type="subcellular location">
    <subcellularLocation>
        <location evidence="8">Cell membrane</location>
        <topology evidence="8">Multi-pass membrane protein</topology>
    </subcellularLocation>
</comment>
<keyword evidence="7 8" id="KW-0464">Manganese</keyword>
<dbReference type="RefSeq" id="WP_275844404.1">
    <property type="nucleotide sequence ID" value="NZ_CP135996.1"/>
</dbReference>
<dbReference type="Proteomes" id="UP001300604">
    <property type="component" value="Chromosome"/>
</dbReference>
<reference evidence="9" key="2">
    <citation type="submission" date="2024-06" db="EMBL/GenBank/DDBJ databases">
        <title>Caproicibacterium argilliputei sp. nov, a novel caproic acid producing anaerobic bacterium isolated from pit mud.</title>
        <authorList>
            <person name="Xia S."/>
        </authorList>
    </citation>
    <scope>NUCLEOTIDE SEQUENCE</scope>
    <source>
        <strain evidence="9">ZCY20-5</strain>
    </source>
</reference>
<accession>A0AA97H237</accession>
<dbReference type="PANTHER" id="PTHR35529:SF1">
    <property type="entry name" value="MANGANESE EFFLUX PUMP MNTP-RELATED"/>
    <property type="match status" value="1"/>
</dbReference>
<sequence length="192" mass="19840">MDGFALVSIAVGLSMDAFAVSLANGAVTCRVRPAFALKLAAVFGGFQAAMPMLGWLIGKAGAGFINAVDHWVALILLSFIGVQMLLEARKAPDCGCLQEDLPLKTLLTLAVATSIDALATGIILPNAVGAASLQQMLLSVGIIGAVTFVLCLGGVFLGKKCGDLLRAKAQIVGGLVLIAIGVKIFIEHMWFS</sequence>
<reference evidence="9" key="1">
    <citation type="submission" date="2023-09" db="EMBL/GenBank/DDBJ databases">
        <authorList>
            <person name="Zeng C."/>
        </authorList>
    </citation>
    <scope>NUCLEOTIDE SEQUENCE</scope>
    <source>
        <strain evidence="9">ZCY20-5</strain>
    </source>
</reference>
<evidence type="ECO:0000313" key="9">
    <source>
        <dbReference type="EMBL" id="WOC33181.1"/>
    </source>
</evidence>
<dbReference type="AlphaFoldDB" id="A0AA97H237"/>
<feature type="transmembrane region" description="Helical" evidence="8">
    <location>
        <begin position="136"/>
        <end position="157"/>
    </location>
</feature>
<evidence type="ECO:0000256" key="4">
    <source>
        <dbReference type="ARBA" id="ARBA00022989"/>
    </source>
</evidence>
<dbReference type="PANTHER" id="PTHR35529">
    <property type="entry name" value="MANGANESE EFFLUX PUMP MNTP-RELATED"/>
    <property type="match status" value="1"/>
</dbReference>
<keyword evidence="4 8" id="KW-1133">Transmembrane helix</keyword>
<dbReference type="KEGG" id="carl:PXC00_04715"/>
<keyword evidence="3 8" id="KW-0812">Transmembrane</keyword>
<dbReference type="InterPro" id="IPR003810">
    <property type="entry name" value="Mntp/YtaF"/>
</dbReference>
<keyword evidence="1 8" id="KW-0813">Transport</keyword>
<dbReference type="Pfam" id="PF02659">
    <property type="entry name" value="Mntp"/>
    <property type="match status" value="1"/>
</dbReference>
<protein>
    <recommendedName>
        <fullName evidence="8">Putative manganese efflux pump MntP</fullName>
    </recommendedName>
</protein>
<feature type="transmembrane region" description="Helical" evidence="8">
    <location>
        <begin position="106"/>
        <end position="124"/>
    </location>
</feature>
<evidence type="ECO:0000256" key="3">
    <source>
        <dbReference type="ARBA" id="ARBA00022692"/>
    </source>
</evidence>
<keyword evidence="2 8" id="KW-1003">Cell membrane</keyword>
<proteinExistence type="inferred from homology"/>
<evidence type="ECO:0000256" key="6">
    <source>
        <dbReference type="ARBA" id="ARBA00023136"/>
    </source>
</evidence>
<feature type="transmembrane region" description="Helical" evidence="8">
    <location>
        <begin position="169"/>
        <end position="186"/>
    </location>
</feature>
<keyword evidence="5 8" id="KW-0406">Ion transport</keyword>